<evidence type="ECO:0000313" key="1">
    <source>
        <dbReference type="EMBL" id="CAG8724645.1"/>
    </source>
</evidence>
<evidence type="ECO:0000313" key="2">
    <source>
        <dbReference type="Proteomes" id="UP000789366"/>
    </source>
</evidence>
<gene>
    <name evidence="1" type="ORF">SPELUC_LOCUS12676</name>
</gene>
<name>A0ACA9PVP1_9GLOM</name>
<protein>
    <submittedName>
        <fullName evidence="1">14597_t:CDS:1</fullName>
    </submittedName>
</protein>
<dbReference type="Proteomes" id="UP000789366">
    <property type="component" value="Unassembled WGS sequence"/>
</dbReference>
<sequence>KKLKTNKEKISSLKVEKVETTDNSQKEKLIFKEVSYENLAS</sequence>
<proteinExistence type="predicted"/>
<keyword evidence="2" id="KW-1185">Reference proteome</keyword>
<accession>A0ACA9PVP1</accession>
<organism evidence="1 2">
    <name type="scientific">Cetraspora pellucida</name>
    <dbReference type="NCBI Taxonomy" id="1433469"/>
    <lineage>
        <taxon>Eukaryota</taxon>
        <taxon>Fungi</taxon>
        <taxon>Fungi incertae sedis</taxon>
        <taxon>Mucoromycota</taxon>
        <taxon>Glomeromycotina</taxon>
        <taxon>Glomeromycetes</taxon>
        <taxon>Diversisporales</taxon>
        <taxon>Gigasporaceae</taxon>
        <taxon>Cetraspora</taxon>
    </lineage>
</organism>
<feature type="non-terminal residue" evidence="1">
    <location>
        <position position="1"/>
    </location>
</feature>
<reference evidence="1" key="1">
    <citation type="submission" date="2021-06" db="EMBL/GenBank/DDBJ databases">
        <authorList>
            <person name="Kallberg Y."/>
            <person name="Tangrot J."/>
            <person name="Rosling A."/>
        </authorList>
    </citation>
    <scope>NUCLEOTIDE SEQUENCE</scope>
    <source>
        <strain evidence="1">28 12/20/2015</strain>
    </source>
</reference>
<comment type="caution">
    <text evidence="1">The sequence shown here is derived from an EMBL/GenBank/DDBJ whole genome shotgun (WGS) entry which is preliminary data.</text>
</comment>
<dbReference type="EMBL" id="CAJVPW010030650">
    <property type="protein sequence ID" value="CAG8724645.1"/>
    <property type="molecule type" value="Genomic_DNA"/>
</dbReference>